<evidence type="ECO:0000313" key="6">
    <source>
        <dbReference type="EMBL" id="PSN90703.1"/>
    </source>
</evidence>
<dbReference type="GO" id="GO:0043138">
    <property type="term" value="F:3'-5' DNA helicase activity"/>
    <property type="evidence" value="ECO:0007669"/>
    <property type="project" value="UniProtKB-EC"/>
</dbReference>
<dbReference type="SUPFAM" id="SSF52540">
    <property type="entry name" value="P-loop containing nucleoside triphosphate hydrolases"/>
    <property type="match status" value="1"/>
</dbReference>
<comment type="catalytic activity">
    <reaction evidence="2">
        <text>Couples ATP hydrolysis with the unwinding of duplex DNA by translocating in the 3'-5' direction.</text>
        <dbReference type="EC" id="5.6.2.4"/>
    </reaction>
</comment>
<dbReference type="PANTHER" id="PTHR42957">
    <property type="entry name" value="HELICASE MJ1565-RELATED"/>
    <property type="match status" value="1"/>
</dbReference>
<dbReference type="SUPFAM" id="SSF46785">
    <property type="entry name" value="Winged helix' DNA-binding domain"/>
    <property type="match status" value="1"/>
</dbReference>
<dbReference type="Pfam" id="PF01935">
    <property type="entry name" value="DUF87"/>
    <property type="match status" value="1"/>
</dbReference>
<evidence type="ECO:0000256" key="1">
    <source>
        <dbReference type="ARBA" id="ARBA00007816"/>
    </source>
</evidence>
<dbReference type="EMBL" id="NEXJ01000073">
    <property type="protein sequence ID" value="PSN90703.1"/>
    <property type="molecule type" value="Genomic_DNA"/>
</dbReference>
<comment type="caution">
    <text evidence="6">The sequence shown here is derived from an EMBL/GenBank/DDBJ whole genome shotgun (WGS) entry which is preliminary data.</text>
</comment>
<dbReference type="InterPro" id="IPR027417">
    <property type="entry name" value="P-loop_NTPase"/>
</dbReference>
<evidence type="ECO:0000256" key="4">
    <source>
        <dbReference type="ARBA" id="ARBA00048988"/>
    </source>
</evidence>
<dbReference type="InterPro" id="IPR011991">
    <property type="entry name" value="ArsR-like_HTH"/>
</dbReference>
<proteinExistence type="inferred from homology"/>
<dbReference type="AlphaFoldDB" id="A0A2R6AWM0"/>
<comment type="catalytic activity">
    <reaction evidence="4">
        <text>ATP + H2O = ADP + phosphate + H(+)</text>
        <dbReference type="Rhea" id="RHEA:13065"/>
        <dbReference type="ChEBI" id="CHEBI:15377"/>
        <dbReference type="ChEBI" id="CHEBI:15378"/>
        <dbReference type="ChEBI" id="CHEBI:30616"/>
        <dbReference type="ChEBI" id="CHEBI:43474"/>
        <dbReference type="ChEBI" id="CHEBI:456216"/>
        <dbReference type="EC" id="5.6.2.4"/>
    </reaction>
</comment>
<name>A0A2R6AWM0_9ARCH</name>
<dbReference type="InterPro" id="IPR008571">
    <property type="entry name" value="HerA-like"/>
</dbReference>
<evidence type="ECO:0000256" key="3">
    <source>
        <dbReference type="ARBA" id="ARBA00048954"/>
    </source>
</evidence>
<sequence>MGVLQWVYMGFRGIWFEVMPPLRLGSVDGKPFDVDADVVATGRTCVIGASGSGKSYAVGVLCEELCRVGVRFALVDTEGEHIGLKRKYEAVWVGEDEGCDLKWSGFDPAEVGSHILEAPPFILDVSETDNLQVKVARFVSALYEQVSARRVPYLLIVEEADKFVPQYGDRLEVLGEVARRGRKRGLGLMVCTQRPSLVDKNVLSQCGNQLIGKLVIRNDLQAVEQFFQGRGLPEQLTTLQPGYFYAAGGFSAVPVCVKIRERETPPGGSAPKLGQEVELGTGVSEWLGRFTLTRSDGEGVGVPRTRRTIPTEDAQIISPGGLKAGLEGASNSARLGLRPLISASDAALYVKRERSFPLFGREETVSSVQLVMRPLLELGIRVRIRSGLLRHRYETRFAVFDGVSGCQADVSGTLTIRGGLEELIGLSEEEVAVLRCLDTGTPLGVVDLALRAKLPEGAVRKHLASLVRRRLAGSRRVGRTKVFYRLVDIPVIKQSERSVQLGDVGSFADAQIQELRVGEAELREVIRGLLRYSEVESCKPFLYPLYRVELVLRDKTRVEWVDARSGGTVEL</sequence>
<organism evidence="6 7">
    <name type="scientific">Candidatus Marsarchaeota G2 archaeon ECH_B_SAG-M15</name>
    <dbReference type="NCBI Taxonomy" id="1978162"/>
    <lineage>
        <taxon>Archaea</taxon>
        <taxon>Candidatus Marsarchaeota</taxon>
        <taxon>Candidatus Marsarchaeota group 2</taxon>
    </lineage>
</organism>
<feature type="domain" description="Helicase HerA central" evidence="5">
    <location>
        <begin position="30"/>
        <end position="85"/>
    </location>
</feature>
<comment type="catalytic activity">
    <reaction evidence="3">
        <text>ATP + H2O = ADP + phosphate + H(+)</text>
        <dbReference type="Rhea" id="RHEA:13065"/>
        <dbReference type="ChEBI" id="CHEBI:15377"/>
        <dbReference type="ChEBI" id="CHEBI:15378"/>
        <dbReference type="ChEBI" id="CHEBI:30616"/>
        <dbReference type="ChEBI" id="CHEBI:43474"/>
        <dbReference type="ChEBI" id="CHEBI:456216"/>
        <dbReference type="EC" id="5.6.2.3"/>
    </reaction>
</comment>
<dbReference type="InterPro" id="IPR036388">
    <property type="entry name" value="WH-like_DNA-bd_sf"/>
</dbReference>
<dbReference type="Proteomes" id="UP000240490">
    <property type="component" value="Unassembled WGS sequence"/>
</dbReference>
<dbReference type="InterPro" id="IPR002789">
    <property type="entry name" value="HerA_central"/>
</dbReference>
<dbReference type="InterPro" id="IPR036390">
    <property type="entry name" value="WH_DNA-bd_sf"/>
</dbReference>
<dbReference type="CDD" id="cd00090">
    <property type="entry name" value="HTH_ARSR"/>
    <property type="match status" value="1"/>
</dbReference>
<dbReference type="PANTHER" id="PTHR42957:SF1">
    <property type="entry name" value="HELICASE MJ1565-RELATED"/>
    <property type="match status" value="1"/>
</dbReference>
<reference evidence="6 7" key="1">
    <citation type="submission" date="2017-04" db="EMBL/GenBank/DDBJ databases">
        <title>Novel microbial lineages endemic to geothermal iron-oxide mats fill important gaps in the evolutionary history of Archaea.</title>
        <authorList>
            <person name="Jay Z.J."/>
            <person name="Beam J.P."/>
            <person name="Dlakic M."/>
            <person name="Rusch D.B."/>
            <person name="Kozubal M.A."/>
            <person name="Inskeep W.P."/>
        </authorList>
    </citation>
    <scope>NUCLEOTIDE SEQUENCE [LARGE SCALE GENOMIC DNA]</scope>
    <source>
        <strain evidence="6">ECH_B_SAG-M15</strain>
    </source>
</reference>
<evidence type="ECO:0000259" key="5">
    <source>
        <dbReference type="Pfam" id="PF01935"/>
    </source>
</evidence>
<protein>
    <recommendedName>
        <fullName evidence="5">Helicase HerA central domain-containing protein</fullName>
    </recommendedName>
</protein>
<dbReference type="CDD" id="cd01127">
    <property type="entry name" value="TrwB_TraG_TraD_VirD4"/>
    <property type="match status" value="1"/>
</dbReference>
<gene>
    <name evidence="6" type="ORF">B9Q08_04125</name>
</gene>
<evidence type="ECO:0000256" key="2">
    <source>
        <dbReference type="ARBA" id="ARBA00034617"/>
    </source>
</evidence>
<accession>A0A2R6AWM0</accession>
<dbReference type="GO" id="GO:0043139">
    <property type="term" value="F:5'-3' DNA helicase activity"/>
    <property type="evidence" value="ECO:0007669"/>
    <property type="project" value="UniProtKB-EC"/>
</dbReference>
<evidence type="ECO:0000313" key="7">
    <source>
        <dbReference type="Proteomes" id="UP000240490"/>
    </source>
</evidence>
<dbReference type="Gene3D" id="1.10.10.10">
    <property type="entry name" value="Winged helix-like DNA-binding domain superfamily/Winged helix DNA-binding domain"/>
    <property type="match status" value="1"/>
</dbReference>
<comment type="similarity">
    <text evidence="1">Belongs to the HerA family.</text>
</comment>
<dbReference type="Gene3D" id="3.40.50.300">
    <property type="entry name" value="P-loop containing nucleotide triphosphate hydrolases"/>
    <property type="match status" value="1"/>
</dbReference>